<dbReference type="WBParaSite" id="PDA_v2.g23800.t1">
    <property type="protein sequence ID" value="PDA_v2.g23800.t1"/>
    <property type="gene ID" value="PDA_v2.g23800"/>
</dbReference>
<feature type="region of interest" description="Disordered" evidence="1">
    <location>
        <begin position="1"/>
        <end position="48"/>
    </location>
</feature>
<accession>A0A914PY94</accession>
<name>A0A914PY94_9BILA</name>
<reference evidence="3" key="1">
    <citation type="submission" date="2022-11" db="UniProtKB">
        <authorList>
            <consortium name="WormBaseParasite"/>
        </authorList>
    </citation>
    <scope>IDENTIFICATION</scope>
</reference>
<evidence type="ECO:0000256" key="1">
    <source>
        <dbReference type="SAM" id="MobiDB-lite"/>
    </source>
</evidence>
<sequence length="104" mass="11515">MADTCEKTLTSPSTTGKGTRSGGRSTDRRRRRKTPRIVPIKPDDQYKQELKQYEESFKEIPKIGPDETFDFEDLVMRRREKAVAAVAAEAASSPTTPAASTPGN</sequence>
<evidence type="ECO:0000313" key="3">
    <source>
        <dbReference type="WBParaSite" id="PDA_v2.g23800.t1"/>
    </source>
</evidence>
<evidence type="ECO:0000313" key="2">
    <source>
        <dbReference type="Proteomes" id="UP000887578"/>
    </source>
</evidence>
<feature type="compositionally biased region" description="Low complexity" evidence="1">
    <location>
        <begin position="10"/>
        <end position="24"/>
    </location>
</feature>
<proteinExistence type="predicted"/>
<dbReference type="Proteomes" id="UP000887578">
    <property type="component" value="Unplaced"/>
</dbReference>
<protein>
    <submittedName>
        <fullName evidence="3">Uncharacterized protein</fullName>
    </submittedName>
</protein>
<keyword evidence="2" id="KW-1185">Reference proteome</keyword>
<organism evidence="2 3">
    <name type="scientific">Panagrolaimus davidi</name>
    <dbReference type="NCBI Taxonomy" id="227884"/>
    <lineage>
        <taxon>Eukaryota</taxon>
        <taxon>Metazoa</taxon>
        <taxon>Ecdysozoa</taxon>
        <taxon>Nematoda</taxon>
        <taxon>Chromadorea</taxon>
        <taxon>Rhabditida</taxon>
        <taxon>Tylenchina</taxon>
        <taxon>Panagrolaimomorpha</taxon>
        <taxon>Panagrolaimoidea</taxon>
        <taxon>Panagrolaimidae</taxon>
        <taxon>Panagrolaimus</taxon>
    </lineage>
</organism>
<dbReference type="AlphaFoldDB" id="A0A914PY94"/>